<name>A0A1I6F425_9PSEU</name>
<accession>A0A1I6F425</accession>
<evidence type="ECO:0000259" key="2">
    <source>
        <dbReference type="Pfam" id="PF13581"/>
    </source>
</evidence>
<keyword evidence="1" id="KW-0723">Serine/threonine-protein kinase</keyword>
<dbReference type="EMBL" id="FOYL01000008">
    <property type="protein sequence ID" value="SFR24765.1"/>
    <property type="molecule type" value="Genomic_DNA"/>
</dbReference>
<dbReference type="InterPro" id="IPR003594">
    <property type="entry name" value="HATPase_dom"/>
</dbReference>
<dbReference type="Proteomes" id="UP000198583">
    <property type="component" value="Unassembled WGS sequence"/>
</dbReference>
<organism evidence="3 4">
    <name type="scientific">Lentzea waywayandensis</name>
    <dbReference type="NCBI Taxonomy" id="84724"/>
    <lineage>
        <taxon>Bacteria</taxon>
        <taxon>Bacillati</taxon>
        <taxon>Actinomycetota</taxon>
        <taxon>Actinomycetes</taxon>
        <taxon>Pseudonocardiales</taxon>
        <taxon>Pseudonocardiaceae</taxon>
        <taxon>Lentzea</taxon>
    </lineage>
</organism>
<dbReference type="GO" id="GO:0004674">
    <property type="term" value="F:protein serine/threonine kinase activity"/>
    <property type="evidence" value="ECO:0007669"/>
    <property type="project" value="UniProtKB-KW"/>
</dbReference>
<dbReference type="PANTHER" id="PTHR35526">
    <property type="entry name" value="ANTI-SIGMA-F FACTOR RSBW-RELATED"/>
    <property type="match status" value="1"/>
</dbReference>
<dbReference type="InterPro" id="IPR050267">
    <property type="entry name" value="Anti-sigma-factor_SerPK"/>
</dbReference>
<dbReference type="Gene3D" id="3.30.565.10">
    <property type="entry name" value="Histidine kinase-like ATPase, C-terminal domain"/>
    <property type="match status" value="1"/>
</dbReference>
<dbReference type="CDD" id="cd16936">
    <property type="entry name" value="HATPase_RsbW-like"/>
    <property type="match status" value="1"/>
</dbReference>
<evidence type="ECO:0000313" key="4">
    <source>
        <dbReference type="Proteomes" id="UP000198583"/>
    </source>
</evidence>
<dbReference type="AlphaFoldDB" id="A0A1I6F425"/>
<proteinExistence type="predicted"/>
<dbReference type="SUPFAM" id="SSF55874">
    <property type="entry name" value="ATPase domain of HSP90 chaperone/DNA topoisomerase II/histidine kinase"/>
    <property type="match status" value="1"/>
</dbReference>
<reference evidence="4" key="1">
    <citation type="submission" date="2016-10" db="EMBL/GenBank/DDBJ databases">
        <authorList>
            <person name="Varghese N."/>
            <person name="Submissions S."/>
        </authorList>
    </citation>
    <scope>NUCLEOTIDE SEQUENCE [LARGE SCALE GENOMIC DNA]</scope>
    <source>
        <strain evidence="4">DSM 44232</strain>
    </source>
</reference>
<evidence type="ECO:0000313" key="3">
    <source>
        <dbReference type="EMBL" id="SFR24765.1"/>
    </source>
</evidence>
<feature type="domain" description="Histidine kinase/HSP90-like ATPase" evidence="2">
    <location>
        <begin position="25"/>
        <end position="129"/>
    </location>
</feature>
<protein>
    <submittedName>
        <fullName evidence="3">Histidine kinase-like ATPase domain-containing protein</fullName>
    </submittedName>
</protein>
<dbReference type="PANTHER" id="PTHR35526:SF3">
    <property type="entry name" value="ANTI-SIGMA-F FACTOR RSBW"/>
    <property type="match status" value="1"/>
</dbReference>
<keyword evidence="3" id="KW-0808">Transferase</keyword>
<dbReference type="STRING" id="84724.SAMN04488564_10857"/>
<keyword evidence="3" id="KW-0418">Kinase</keyword>
<keyword evidence="4" id="KW-1185">Reference proteome</keyword>
<gene>
    <name evidence="3" type="ORF">SAMN04488564_10857</name>
</gene>
<sequence length="136" mass="15264">MDSSDEPPSAPANLSLELHEHTPPLAALRRRISEVFGDLSQDLIEDVQLAVTELVSNAYDHGLHPRRLRLRRVEVSRRLRVEVDDASPNQPVLGRSRISATRGRGLIIVDKIAEDWGVVRRSIGKTVWAELLFDEA</sequence>
<evidence type="ECO:0000256" key="1">
    <source>
        <dbReference type="ARBA" id="ARBA00022527"/>
    </source>
</evidence>
<dbReference type="OrthoDB" id="3478628at2"/>
<dbReference type="InterPro" id="IPR036890">
    <property type="entry name" value="HATPase_C_sf"/>
</dbReference>
<dbReference type="RefSeq" id="WP_093600866.1">
    <property type="nucleotide sequence ID" value="NZ_FOYL01000008.1"/>
</dbReference>
<dbReference type="Pfam" id="PF13581">
    <property type="entry name" value="HATPase_c_2"/>
    <property type="match status" value="1"/>
</dbReference>